<protein>
    <submittedName>
        <fullName evidence="2">Uncharacterized protein</fullName>
    </submittedName>
</protein>
<name>A0ABD2PQ11_9PLAT</name>
<dbReference type="EMBL" id="JBJKFK010004043">
    <property type="protein sequence ID" value="KAL3309324.1"/>
    <property type="molecule type" value="Genomic_DNA"/>
</dbReference>
<accession>A0ABD2PQ11</accession>
<keyword evidence="3" id="KW-1185">Reference proteome</keyword>
<organism evidence="2 3">
    <name type="scientific">Cichlidogyrus casuarinus</name>
    <dbReference type="NCBI Taxonomy" id="1844966"/>
    <lineage>
        <taxon>Eukaryota</taxon>
        <taxon>Metazoa</taxon>
        <taxon>Spiralia</taxon>
        <taxon>Lophotrochozoa</taxon>
        <taxon>Platyhelminthes</taxon>
        <taxon>Monogenea</taxon>
        <taxon>Monopisthocotylea</taxon>
        <taxon>Dactylogyridea</taxon>
        <taxon>Ancyrocephalidae</taxon>
        <taxon>Cichlidogyrus</taxon>
    </lineage>
</organism>
<reference evidence="2 3" key="1">
    <citation type="submission" date="2024-11" db="EMBL/GenBank/DDBJ databases">
        <title>Adaptive evolution of stress response genes in parasites aligns with host niche diversity.</title>
        <authorList>
            <person name="Hahn C."/>
            <person name="Resl P."/>
        </authorList>
    </citation>
    <scope>NUCLEOTIDE SEQUENCE [LARGE SCALE GENOMIC DNA]</scope>
    <source>
        <strain evidence="2">EGGRZ-B1_66</strain>
        <tissue evidence="2">Body</tissue>
    </source>
</reference>
<feature type="signal peptide" evidence="1">
    <location>
        <begin position="1"/>
        <end position="19"/>
    </location>
</feature>
<comment type="caution">
    <text evidence="2">The sequence shown here is derived from an EMBL/GenBank/DDBJ whole genome shotgun (WGS) entry which is preliminary data.</text>
</comment>
<dbReference type="AlphaFoldDB" id="A0ABD2PQ11"/>
<feature type="chain" id="PRO_5044831162" evidence="1">
    <location>
        <begin position="20"/>
        <end position="186"/>
    </location>
</feature>
<evidence type="ECO:0000313" key="3">
    <source>
        <dbReference type="Proteomes" id="UP001626550"/>
    </source>
</evidence>
<dbReference type="Proteomes" id="UP001626550">
    <property type="component" value="Unassembled WGS sequence"/>
</dbReference>
<evidence type="ECO:0000256" key="1">
    <source>
        <dbReference type="SAM" id="SignalP"/>
    </source>
</evidence>
<sequence length="186" mass="21488">MLWKYLVLGALFLVPGCVSQNISDFYNLDRKEMKTPVKNALYCIMSYMRFNDLLGRKCNVELLSKELLNIVQPASYASLHETMKFQMALLRSEETKKRIMLAVDQSIFCLQSRSVGEFYPKNEQGKPINCNRHMNNLELNLQSQFNTFKNLMGIYKLQLHGVRKLMEDLGISSDTNSLPNDKLAHI</sequence>
<gene>
    <name evidence="2" type="ORF">Ciccas_012129</name>
</gene>
<evidence type="ECO:0000313" key="2">
    <source>
        <dbReference type="EMBL" id="KAL3309324.1"/>
    </source>
</evidence>
<proteinExistence type="predicted"/>
<keyword evidence="1" id="KW-0732">Signal</keyword>